<dbReference type="EMBL" id="JAJAUY010000047">
    <property type="protein sequence ID" value="MCB5180565.1"/>
    <property type="molecule type" value="Genomic_DNA"/>
</dbReference>
<dbReference type="GO" id="GO:0004400">
    <property type="term" value="F:histidinol-phosphate transaminase activity"/>
    <property type="evidence" value="ECO:0007669"/>
    <property type="project" value="UniProtKB-EC"/>
</dbReference>
<keyword evidence="6" id="KW-0368">Histidine biosynthesis</keyword>
<keyword evidence="3 6" id="KW-0032">Aminotransferase</keyword>
<feature type="modified residue" description="N6-(pyridoxal phosphate)lysine" evidence="6">
    <location>
        <position position="241"/>
    </location>
</feature>
<protein>
    <recommendedName>
        <fullName evidence="6">Histidinol-phosphate aminotransferase</fullName>
        <ecNumber evidence="6">2.6.1.9</ecNumber>
    </recommendedName>
    <alternativeName>
        <fullName evidence="6">Imidazole acetol-phosphate transaminase</fullName>
    </alternativeName>
</protein>
<evidence type="ECO:0000256" key="2">
    <source>
        <dbReference type="ARBA" id="ARBA00011738"/>
    </source>
</evidence>
<dbReference type="InterPro" id="IPR004839">
    <property type="entry name" value="Aminotransferase_I/II_large"/>
</dbReference>
<dbReference type="SUPFAM" id="SSF53383">
    <property type="entry name" value="PLP-dependent transferases"/>
    <property type="match status" value="1"/>
</dbReference>
<dbReference type="InterPro" id="IPR015424">
    <property type="entry name" value="PyrdxlP-dep_Trfase"/>
</dbReference>
<sequence length="380" mass="40446">MPARPVRRPAPLPARLPDGPGRGRPPGDRLTARSHRFRRPTSTEEGNTPVYQLNANENPYPPLPSVRAALDEAAAHANRYPDRFHTDVTAALAARLDVPATHVVVGAGSCGVLQHLLHALVRDGDEVAFAWPSFEAYPHLTAMNRGVAVTAPLKDHTHDLQALADAIGPRTRVALVCNPNNPTGTVVGRAALERFLDRVPAEVTVVLDEAYREFVTDPDSPDGIELYRDRPNVVVVRTFSKAYGLAGLRIGYAVAHESLAAVIRSSATPFGVTAVAQTGAVASLAAEGELLERVELLVKERDRTATALRDLGFEVPRSEANFVWLPLGEATEAFAAACADAGVAVRAFPGEGIRLTVGTPEADTTALTVATSFARSSGAF</sequence>
<name>A0ABS8B7I5_9ACTN</name>
<keyword evidence="5 6" id="KW-0663">Pyridoxal phosphate</keyword>
<feature type="region of interest" description="Disordered" evidence="7">
    <location>
        <begin position="1"/>
        <end position="59"/>
    </location>
</feature>
<feature type="domain" description="Aminotransferase class I/classII large" evidence="8">
    <location>
        <begin position="50"/>
        <end position="364"/>
    </location>
</feature>
<dbReference type="CDD" id="cd00609">
    <property type="entry name" value="AAT_like"/>
    <property type="match status" value="1"/>
</dbReference>
<dbReference type="Gene3D" id="3.90.1150.10">
    <property type="entry name" value="Aspartate Aminotransferase, domain 1"/>
    <property type="match status" value="1"/>
</dbReference>
<comment type="caution">
    <text evidence="9">The sequence shown here is derived from an EMBL/GenBank/DDBJ whole genome shotgun (WGS) entry which is preliminary data.</text>
</comment>
<dbReference type="InterPro" id="IPR024892">
    <property type="entry name" value="ArAT"/>
</dbReference>
<dbReference type="HAMAP" id="MF_01023">
    <property type="entry name" value="HisC_aminotrans_2"/>
    <property type="match status" value="1"/>
</dbReference>
<comment type="catalytic activity">
    <reaction evidence="6">
        <text>L-histidinol phosphate + 2-oxoglutarate = 3-(imidazol-4-yl)-2-oxopropyl phosphate + L-glutamate</text>
        <dbReference type="Rhea" id="RHEA:23744"/>
        <dbReference type="ChEBI" id="CHEBI:16810"/>
        <dbReference type="ChEBI" id="CHEBI:29985"/>
        <dbReference type="ChEBI" id="CHEBI:57766"/>
        <dbReference type="ChEBI" id="CHEBI:57980"/>
        <dbReference type="EC" id="2.6.1.9"/>
    </reaction>
</comment>
<evidence type="ECO:0000256" key="3">
    <source>
        <dbReference type="ARBA" id="ARBA00022576"/>
    </source>
</evidence>
<keyword evidence="4 6" id="KW-0808">Transferase</keyword>
<dbReference type="PANTHER" id="PTHR43643">
    <property type="entry name" value="HISTIDINOL-PHOSPHATE AMINOTRANSFERASE 2"/>
    <property type="match status" value="1"/>
</dbReference>
<dbReference type="NCBIfam" id="NF002878">
    <property type="entry name" value="PRK03321.1"/>
    <property type="match status" value="1"/>
</dbReference>
<comment type="similarity">
    <text evidence="6">Belongs to the class-II pyridoxal-phosphate-dependent aminotransferase family. Histidinol-phosphate aminotransferase subfamily.</text>
</comment>
<comment type="pathway">
    <text evidence="6">Amino-acid biosynthesis; L-histidine biosynthesis; L-histidine from 5-phospho-alpha-D-ribose 1-diphosphate: step 7/9.</text>
</comment>
<accession>A0ABS8B7I5</accession>
<dbReference type="Proteomes" id="UP001199054">
    <property type="component" value="Unassembled WGS sequence"/>
</dbReference>
<dbReference type="PROSITE" id="PS00599">
    <property type="entry name" value="AA_TRANSFER_CLASS_2"/>
    <property type="match status" value="1"/>
</dbReference>
<gene>
    <name evidence="6" type="primary">hisC</name>
    <name evidence="9" type="ORF">LG632_14385</name>
</gene>
<reference evidence="9 10" key="1">
    <citation type="submission" date="2021-10" db="EMBL/GenBank/DDBJ databases">
        <title>Streptomyces sp. strain SMC 277, a novel streptomycete isolated from soil.</title>
        <authorList>
            <person name="Chanama M."/>
        </authorList>
    </citation>
    <scope>NUCLEOTIDE SEQUENCE [LARGE SCALE GENOMIC DNA]</scope>
    <source>
        <strain evidence="9 10">SMC 277</strain>
    </source>
</reference>
<evidence type="ECO:0000259" key="8">
    <source>
        <dbReference type="Pfam" id="PF00155"/>
    </source>
</evidence>
<feature type="compositionally biased region" description="Polar residues" evidence="7">
    <location>
        <begin position="43"/>
        <end position="57"/>
    </location>
</feature>
<evidence type="ECO:0000313" key="9">
    <source>
        <dbReference type="EMBL" id="MCB5180565.1"/>
    </source>
</evidence>
<comment type="cofactor">
    <cofactor evidence="1 6">
        <name>pyridoxal 5'-phosphate</name>
        <dbReference type="ChEBI" id="CHEBI:597326"/>
    </cofactor>
</comment>
<evidence type="ECO:0000313" key="10">
    <source>
        <dbReference type="Proteomes" id="UP001199054"/>
    </source>
</evidence>
<evidence type="ECO:0000256" key="5">
    <source>
        <dbReference type="ARBA" id="ARBA00022898"/>
    </source>
</evidence>
<dbReference type="InterPro" id="IPR005861">
    <property type="entry name" value="HisP_aminotrans"/>
</dbReference>
<comment type="subunit">
    <text evidence="2 6">Homodimer.</text>
</comment>
<dbReference type="Gene3D" id="3.40.640.10">
    <property type="entry name" value="Type I PLP-dependent aspartate aminotransferase-like (Major domain)"/>
    <property type="match status" value="1"/>
</dbReference>
<organism evidence="9 10">
    <name type="scientific">Streptomyces antimicrobicus</name>
    <dbReference type="NCBI Taxonomy" id="2883108"/>
    <lineage>
        <taxon>Bacteria</taxon>
        <taxon>Bacillati</taxon>
        <taxon>Actinomycetota</taxon>
        <taxon>Actinomycetes</taxon>
        <taxon>Kitasatosporales</taxon>
        <taxon>Streptomycetaceae</taxon>
        <taxon>Streptomyces</taxon>
    </lineage>
</organism>
<dbReference type="PANTHER" id="PTHR43643:SF3">
    <property type="entry name" value="HISTIDINOL-PHOSPHATE AMINOTRANSFERASE"/>
    <property type="match status" value="1"/>
</dbReference>
<dbReference type="InterPro" id="IPR050106">
    <property type="entry name" value="HistidinolP_aminotransfase"/>
</dbReference>
<evidence type="ECO:0000256" key="6">
    <source>
        <dbReference type="HAMAP-Rule" id="MF_01023"/>
    </source>
</evidence>
<evidence type="ECO:0000256" key="4">
    <source>
        <dbReference type="ARBA" id="ARBA00022679"/>
    </source>
</evidence>
<keyword evidence="6" id="KW-0028">Amino-acid biosynthesis</keyword>
<evidence type="ECO:0000256" key="7">
    <source>
        <dbReference type="SAM" id="MobiDB-lite"/>
    </source>
</evidence>
<dbReference type="InterPro" id="IPR015422">
    <property type="entry name" value="PyrdxlP-dep_Trfase_small"/>
</dbReference>
<dbReference type="EC" id="2.6.1.9" evidence="6"/>
<evidence type="ECO:0000256" key="1">
    <source>
        <dbReference type="ARBA" id="ARBA00001933"/>
    </source>
</evidence>
<dbReference type="InterPro" id="IPR001917">
    <property type="entry name" value="Aminotrans_II_pyridoxalP_BS"/>
</dbReference>
<dbReference type="Pfam" id="PF00155">
    <property type="entry name" value="Aminotran_1_2"/>
    <property type="match status" value="1"/>
</dbReference>
<dbReference type="InterPro" id="IPR015421">
    <property type="entry name" value="PyrdxlP-dep_Trfase_major"/>
</dbReference>
<keyword evidence="10" id="KW-1185">Reference proteome</keyword>
<proteinExistence type="inferred from homology"/>